<dbReference type="InterPro" id="IPR005543">
    <property type="entry name" value="PASTA_dom"/>
</dbReference>
<keyword evidence="4" id="KW-0812">Transmembrane</keyword>
<evidence type="ECO:0000256" key="1">
    <source>
        <dbReference type="ARBA" id="ARBA00004370"/>
    </source>
</evidence>
<dbReference type="InterPro" id="IPR050515">
    <property type="entry name" value="Beta-lactam/transpept"/>
</dbReference>
<dbReference type="GO" id="GO:0005886">
    <property type="term" value="C:plasma membrane"/>
    <property type="evidence" value="ECO:0007669"/>
    <property type="project" value="TreeGrafter"/>
</dbReference>
<keyword evidence="6" id="KW-0328">Glycosyltransferase</keyword>
<dbReference type="InterPro" id="IPR011927">
    <property type="entry name" value="SpoVD_pbp"/>
</dbReference>
<accession>R7RR43</accession>
<dbReference type="Gene3D" id="3.90.1310.10">
    <property type="entry name" value="Penicillin-binding protein 2a (Domain 2)"/>
    <property type="match status" value="1"/>
</dbReference>
<evidence type="ECO:0000256" key="4">
    <source>
        <dbReference type="SAM" id="Phobius"/>
    </source>
</evidence>
<dbReference type="RefSeq" id="WP_018661343.1">
    <property type="nucleotide sequence ID" value="NZ_HF952018.1"/>
</dbReference>
<dbReference type="CDD" id="cd06576">
    <property type="entry name" value="PASTA_Pbp2x-like_1"/>
    <property type="match status" value="1"/>
</dbReference>
<dbReference type="Gene3D" id="3.40.710.10">
    <property type="entry name" value="DD-peptidase/beta-lactamase superfamily"/>
    <property type="match status" value="1"/>
</dbReference>
<dbReference type="Proteomes" id="UP000014923">
    <property type="component" value="Unassembled WGS sequence"/>
</dbReference>
<dbReference type="GO" id="GO:0051301">
    <property type="term" value="P:cell division"/>
    <property type="evidence" value="ECO:0007669"/>
    <property type="project" value="UniProtKB-KW"/>
</dbReference>
<dbReference type="InterPro" id="IPR012338">
    <property type="entry name" value="Beta-lactam/transpept-like"/>
</dbReference>
<sequence length="712" mass="78313">MSKTTLSMKRRIAVVYAIIILVQTVIVGRYAWVQLVWSPQLQRMAQEQWTNNVVIEAKRGKILDRNGNPLALSGNVDRIDVFLKDVINAEKNNKVTKDEIASKLAPLLGMSKEDILKKLNMKYNAVTIKRRVEKDIGNKVRELKLPGVIVSEDTKRYYPNGNFLAHILGSTDSDGNGRSGLELYYNKELKGIPGRLVVQADAYHRELPYESAVYDPPRNGYDLVLTIDQSIQFFVERALEQGLKEYNAKRISAIVMDPKTGEILAMANKPDFDPNNPVGGLDIQEALANWRNRMVQEVFEPGSILKVVTAAAALEENIVSDNDKFVCTGGKMVAGRRIKCWRTSGHGTQTFAEILQNSCNVGFMELGLELGAEKLHKYFALFGFGQKTGIDFPGEEKGLLTPVSKMGPVETANQAFGQGVAVTGIQYLTALAAIANDGVMMRPHLLKQVIYTDENGNTSVIKEYMPQSVKQVVSKETAIKLREILESVVTKGAAKKAYLEGYHVGGKTGTAQKPKEEGKGYAAGKYISSFAAIAPANNPKIAILVSIDEPDPSNYYAGSTAAPLAKIIIEDIMKYLNVEPDSTAVQVPEVVVPEVRGLKLDEAINILKQYKFEAEKQGSGDIVYDMSPKPGVSAKQNTKVILYMGYEQNKNAKVIVPDFKNLTKKEIQDLAKSIGLKVNISGEGIGATQDILPGQEVDKNTTINVLLEQPED</sequence>
<dbReference type="HOGENOM" id="CLU_009289_6_0_9"/>
<dbReference type="NCBIfam" id="TIGR02214">
    <property type="entry name" value="spoVD_pbp"/>
    <property type="match status" value="1"/>
</dbReference>
<dbReference type="SUPFAM" id="SSF56601">
    <property type="entry name" value="beta-lactamase/transpeptidase-like"/>
    <property type="match status" value="1"/>
</dbReference>
<dbReference type="GO" id="GO:0071555">
    <property type="term" value="P:cell wall organization"/>
    <property type="evidence" value="ECO:0007669"/>
    <property type="project" value="TreeGrafter"/>
</dbReference>
<protein>
    <submittedName>
        <fullName evidence="6">Cell division protein FtsI [Peptidoglycan synthetase]</fullName>
        <ecNumber evidence="6">2.4.1.129</ecNumber>
    </submittedName>
</protein>
<dbReference type="Gene3D" id="3.30.10.20">
    <property type="match status" value="1"/>
</dbReference>
<evidence type="ECO:0000259" key="5">
    <source>
        <dbReference type="PROSITE" id="PS51178"/>
    </source>
</evidence>
<dbReference type="GO" id="GO:0008658">
    <property type="term" value="F:penicillin binding"/>
    <property type="evidence" value="ECO:0007669"/>
    <property type="project" value="InterPro"/>
</dbReference>
<dbReference type="Pfam" id="PF03793">
    <property type="entry name" value="PASTA"/>
    <property type="match status" value="2"/>
</dbReference>
<evidence type="ECO:0000256" key="2">
    <source>
        <dbReference type="ARBA" id="ARBA00007171"/>
    </source>
</evidence>
<keyword evidence="6" id="KW-0132">Cell division</keyword>
<dbReference type="Pfam" id="PF00905">
    <property type="entry name" value="Transpeptidase"/>
    <property type="match status" value="1"/>
</dbReference>
<keyword evidence="3 4" id="KW-0472">Membrane</keyword>
<feature type="domain" description="PASTA" evidence="5">
    <location>
        <begin position="586"/>
        <end position="646"/>
    </location>
</feature>
<organism evidence="6 7">
    <name type="scientific">Thermobrachium celere DSM 8682</name>
    <dbReference type="NCBI Taxonomy" id="941824"/>
    <lineage>
        <taxon>Bacteria</taxon>
        <taxon>Bacillati</taxon>
        <taxon>Bacillota</taxon>
        <taxon>Clostridia</taxon>
        <taxon>Eubacteriales</taxon>
        <taxon>Clostridiaceae</taxon>
        <taxon>Thermobrachium</taxon>
    </lineage>
</organism>
<dbReference type="EMBL" id="CAVN010000091">
    <property type="protein sequence ID" value="CDF57826.1"/>
    <property type="molecule type" value="Genomic_DNA"/>
</dbReference>
<dbReference type="SUPFAM" id="SSF56519">
    <property type="entry name" value="Penicillin binding protein dimerisation domain"/>
    <property type="match status" value="1"/>
</dbReference>
<keyword evidence="4" id="KW-1133">Transmembrane helix</keyword>
<reference evidence="6" key="1">
    <citation type="submission" date="2013-03" db="EMBL/GenBank/DDBJ databases">
        <title>Draft genome sequence of the hydrogen-ethanol-producing anaerobic alkalithermophilic Caloramator celere.</title>
        <authorList>
            <person name="Ciranna A."/>
            <person name="Larjo A."/>
            <person name="Kivisto A."/>
            <person name="Santala V."/>
            <person name="Roos C."/>
            <person name="Karp M."/>
        </authorList>
    </citation>
    <scope>NUCLEOTIDE SEQUENCE [LARGE SCALE GENOMIC DNA]</scope>
    <source>
        <strain evidence="6">DSM 8682</strain>
    </source>
</reference>
<evidence type="ECO:0000313" key="7">
    <source>
        <dbReference type="Proteomes" id="UP000014923"/>
    </source>
</evidence>
<evidence type="ECO:0000313" key="6">
    <source>
        <dbReference type="EMBL" id="CDF57826.1"/>
    </source>
</evidence>
<dbReference type="Gene3D" id="3.30.450.330">
    <property type="match status" value="1"/>
</dbReference>
<dbReference type="EC" id="2.4.1.129" evidence="6"/>
<comment type="similarity">
    <text evidence="2">Belongs to the transpeptidase family.</text>
</comment>
<dbReference type="GO" id="GO:0016757">
    <property type="term" value="F:glycosyltransferase activity"/>
    <property type="evidence" value="ECO:0007669"/>
    <property type="project" value="UniProtKB-KW"/>
</dbReference>
<feature type="transmembrane region" description="Helical" evidence="4">
    <location>
        <begin position="12"/>
        <end position="32"/>
    </location>
</feature>
<keyword evidence="7" id="KW-1185">Reference proteome</keyword>
<dbReference type="eggNOG" id="COG0768">
    <property type="taxonomic scope" value="Bacteria"/>
</dbReference>
<name>R7RR43_9CLOT</name>
<comment type="subcellular location">
    <subcellularLocation>
        <location evidence="1">Membrane</location>
    </subcellularLocation>
</comment>
<dbReference type="PANTHER" id="PTHR30627">
    <property type="entry name" value="PEPTIDOGLYCAN D,D-TRANSPEPTIDASE"/>
    <property type="match status" value="1"/>
</dbReference>
<dbReference type="InterPro" id="IPR036138">
    <property type="entry name" value="PBP_dimer_sf"/>
</dbReference>
<dbReference type="SUPFAM" id="SSF54184">
    <property type="entry name" value="Penicillin-binding protein 2x (pbp-2x), c-terminal domain"/>
    <property type="match status" value="2"/>
</dbReference>
<dbReference type="PANTHER" id="PTHR30627:SF1">
    <property type="entry name" value="PEPTIDOGLYCAN D,D-TRANSPEPTIDASE FTSI"/>
    <property type="match status" value="1"/>
</dbReference>
<comment type="caution">
    <text evidence="6">The sequence shown here is derived from an EMBL/GenBank/DDBJ whole genome shotgun (WGS) entry which is preliminary data.</text>
</comment>
<dbReference type="InterPro" id="IPR005311">
    <property type="entry name" value="PBP_dimer"/>
</dbReference>
<feature type="domain" description="PASTA" evidence="5">
    <location>
        <begin position="650"/>
        <end position="709"/>
    </location>
</feature>
<dbReference type="CDD" id="cd06575">
    <property type="entry name" value="PASTA_Pbp2x-like_2"/>
    <property type="match status" value="1"/>
</dbReference>
<dbReference type="PROSITE" id="PS51178">
    <property type="entry name" value="PASTA"/>
    <property type="match status" value="2"/>
</dbReference>
<evidence type="ECO:0000256" key="3">
    <source>
        <dbReference type="ARBA" id="ARBA00023136"/>
    </source>
</evidence>
<dbReference type="Pfam" id="PF03717">
    <property type="entry name" value="PBP_dimer"/>
    <property type="match status" value="1"/>
</dbReference>
<keyword evidence="6" id="KW-0808">Transferase</keyword>
<dbReference type="SMART" id="SM00740">
    <property type="entry name" value="PASTA"/>
    <property type="match status" value="2"/>
</dbReference>
<proteinExistence type="inferred from homology"/>
<keyword evidence="6" id="KW-0131">Cell cycle</keyword>
<dbReference type="InterPro" id="IPR001460">
    <property type="entry name" value="PCN-bd_Tpept"/>
</dbReference>
<dbReference type="AlphaFoldDB" id="R7RR43"/>
<gene>
    <name evidence="6" type="ORF">TCEL_01740</name>
</gene>